<evidence type="ECO:0000313" key="8">
    <source>
        <dbReference type="Proteomes" id="UP000314983"/>
    </source>
</evidence>
<dbReference type="STRING" id="8005.ENSEEEP00000039068"/>
<keyword evidence="8" id="KW-1185">Reference proteome</keyword>
<evidence type="ECO:0000256" key="1">
    <source>
        <dbReference type="ARBA" id="ARBA00022679"/>
    </source>
</evidence>
<evidence type="ECO:0000256" key="5">
    <source>
        <dbReference type="SAM" id="MobiDB-lite"/>
    </source>
</evidence>
<feature type="domain" description="N-acetyltransferase" evidence="6">
    <location>
        <begin position="1"/>
        <end position="184"/>
    </location>
</feature>
<evidence type="ECO:0000313" key="7">
    <source>
        <dbReference type="Ensembl" id="ENSEEEP00000039068.2"/>
    </source>
</evidence>
<keyword evidence="1 4" id="KW-0808">Transferase</keyword>
<dbReference type="OMA" id="SRHMDIR"/>
<reference evidence="8" key="2">
    <citation type="journal article" date="2017" name="Sci. Adv.">
        <title>A tail of two voltages: Proteomic comparison of the three electric organs of the electric eel.</title>
        <authorList>
            <person name="Traeger L.L."/>
            <person name="Sabat G."/>
            <person name="Barrett-Wilt G.A."/>
            <person name="Wells G.B."/>
            <person name="Sussman M.R."/>
        </authorList>
    </citation>
    <scope>NUCLEOTIDE SEQUENCE [LARGE SCALE GENOMIC DNA]</scope>
</reference>
<keyword evidence="2 4" id="KW-0168">Coated pit</keyword>
<organism evidence="7 8">
    <name type="scientific">Electrophorus electricus</name>
    <name type="common">Electric eel</name>
    <name type="synonym">Gymnotus electricus</name>
    <dbReference type="NCBI Taxonomy" id="8005"/>
    <lineage>
        <taxon>Eukaryota</taxon>
        <taxon>Metazoa</taxon>
        <taxon>Chordata</taxon>
        <taxon>Craniata</taxon>
        <taxon>Vertebrata</taxon>
        <taxon>Euteleostomi</taxon>
        <taxon>Actinopterygii</taxon>
        <taxon>Neopterygii</taxon>
        <taxon>Teleostei</taxon>
        <taxon>Ostariophysi</taxon>
        <taxon>Gymnotiformes</taxon>
        <taxon>Gymnotoidei</taxon>
        <taxon>Gymnotidae</taxon>
        <taxon>Electrophorus</taxon>
    </lineage>
</organism>
<dbReference type="GeneTree" id="ENSGT00390000008276"/>
<protein>
    <recommendedName>
        <fullName evidence="4">Alpha-tubulin N-acetyltransferase 1</fullName>
        <shortName evidence="4">Alpha-TAT</shortName>
        <shortName evidence="4">Alpha-TAT1</shortName>
        <shortName evidence="4">TAT</shortName>
        <ecNumber evidence="4">2.3.1.108</ecNumber>
    </recommendedName>
    <alternativeName>
        <fullName evidence="4">Acetyltransferase mec-17 homolog</fullName>
    </alternativeName>
</protein>
<keyword evidence="4" id="KW-0206">Cytoskeleton</keyword>
<dbReference type="PANTHER" id="PTHR12327:SF0">
    <property type="entry name" value="ALPHA-TUBULIN N-ACETYLTRANSFERASE 1"/>
    <property type="match status" value="1"/>
</dbReference>
<keyword evidence="4" id="KW-0472">Membrane</keyword>
<name>A0A4W4GLA7_ELEEL</name>
<dbReference type="GO" id="GO:0048666">
    <property type="term" value="P:neuron development"/>
    <property type="evidence" value="ECO:0007669"/>
    <property type="project" value="UniProtKB-UniRule"/>
</dbReference>
<dbReference type="InterPro" id="IPR007965">
    <property type="entry name" value="GNAT_ATAT"/>
</dbReference>
<comment type="similarity">
    <text evidence="4">Belongs to the acetyltransferase ATAT1 family.</text>
</comment>
<evidence type="ECO:0000259" key="6">
    <source>
        <dbReference type="PROSITE" id="PS51730"/>
    </source>
</evidence>
<dbReference type="GO" id="GO:0005925">
    <property type="term" value="C:focal adhesion"/>
    <property type="evidence" value="ECO:0007669"/>
    <property type="project" value="UniProtKB-SubCell"/>
</dbReference>
<accession>A0A4W4GLA7</accession>
<feature type="region of interest" description="Disordered" evidence="5">
    <location>
        <begin position="241"/>
        <end position="275"/>
    </location>
</feature>
<dbReference type="GO" id="GO:0005905">
    <property type="term" value="C:clathrin-coated pit"/>
    <property type="evidence" value="ECO:0007669"/>
    <property type="project" value="UniProtKB-SubCell"/>
</dbReference>
<dbReference type="FunFam" id="3.40.630.30:FF:000020">
    <property type="entry name" value="Alpha-tubulin N-acetyltransferase 1"/>
    <property type="match status" value="1"/>
</dbReference>
<dbReference type="Gene3D" id="3.40.630.30">
    <property type="match status" value="1"/>
</dbReference>
<feature type="binding site" evidence="4">
    <location>
        <begin position="118"/>
        <end position="131"/>
    </location>
    <ligand>
        <name>acetyl-CoA</name>
        <dbReference type="ChEBI" id="CHEBI:57288"/>
    </ligand>
</feature>
<reference evidence="8" key="1">
    <citation type="journal article" date="2014" name="Science">
        <title>Nonhuman genetics. Genomic basis for the convergent evolution of electric organs.</title>
        <authorList>
            <person name="Gallant J.R."/>
            <person name="Traeger L.L."/>
            <person name="Volkening J.D."/>
            <person name="Moffett H."/>
            <person name="Chen P.H."/>
            <person name="Novina C.D."/>
            <person name="Phillips G.N.Jr."/>
            <person name="Anand R."/>
            <person name="Wells G.B."/>
            <person name="Pinch M."/>
            <person name="Guth R."/>
            <person name="Unguez G.A."/>
            <person name="Albert J.S."/>
            <person name="Zakon H.H."/>
            <person name="Samanta M.P."/>
            <person name="Sussman M.R."/>
        </authorList>
    </citation>
    <scope>NUCLEOTIDE SEQUENCE [LARGE SCALE GENOMIC DNA]</scope>
</reference>
<feature type="binding site" evidence="4">
    <location>
        <begin position="154"/>
        <end position="163"/>
    </location>
    <ligand>
        <name>acetyl-CoA</name>
        <dbReference type="ChEBI" id="CHEBI:57288"/>
    </ligand>
</feature>
<reference evidence="7" key="4">
    <citation type="submission" date="2025-08" db="UniProtKB">
        <authorList>
            <consortium name="Ensembl"/>
        </authorList>
    </citation>
    <scope>IDENTIFICATION</scope>
</reference>
<dbReference type="GO" id="GO:0030424">
    <property type="term" value="C:axon"/>
    <property type="evidence" value="ECO:0007669"/>
    <property type="project" value="UniProtKB-SubCell"/>
</dbReference>
<dbReference type="GO" id="GO:0005737">
    <property type="term" value="C:cytoplasm"/>
    <property type="evidence" value="ECO:0007669"/>
    <property type="project" value="UniProtKB-SubCell"/>
</dbReference>
<proteinExistence type="inferred from homology"/>
<dbReference type="Gene3D" id="6.20.370.120">
    <property type="match status" value="1"/>
</dbReference>
<feature type="site" description="Crucial for catalytic activity" evidence="4">
    <location>
        <position position="53"/>
    </location>
</feature>
<dbReference type="Ensembl" id="ENSEEET00000039516.2">
    <property type="protein sequence ID" value="ENSEEEP00000039068.2"/>
    <property type="gene ID" value="ENSEEEG00000018546.2"/>
</dbReference>
<comment type="catalytic activity">
    <reaction evidence="4">
        <text>L-lysyl-[alpha-tubulin] + acetyl-CoA = N(6)-acetyl-L-lysyl-[alpha-tubulin] + CoA + H(+)</text>
        <dbReference type="Rhea" id="RHEA:15277"/>
        <dbReference type="Rhea" id="RHEA-COMP:11278"/>
        <dbReference type="Rhea" id="RHEA-COMP:11279"/>
        <dbReference type="ChEBI" id="CHEBI:15378"/>
        <dbReference type="ChEBI" id="CHEBI:29969"/>
        <dbReference type="ChEBI" id="CHEBI:57287"/>
        <dbReference type="ChEBI" id="CHEBI:57288"/>
        <dbReference type="ChEBI" id="CHEBI:61930"/>
        <dbReference type="EC" id="2.3.1.108"/>
    </reaction>
</comment>
<sequence length="352" mass="39826">MDFPFDLNGLFPERISMLDQNLYAGRKTHGRLDAQNQTAMVIDELGKASAKAQQLPAPITSASKLQSNRHHLYLLKDGERNGGRGVAVGYLKVGYKKLFLLDQQGAHVETEPQCVLDFYVTESMQRHGYGLELFHFMLEHKKVKPEQMAYDRPSSKFLAFLEKHFGLKHSVPQVNNFVVFDGFFRYKSAVQLRKVQPKKPEGEIKPYSLMEREAVRVEQKARPWPFVCPTATPPSPPVGISSQFSRSLSVGSSPSRTPPCPAPIPGPRRGITTRPQLSDSCRAKRTRYGFLLSPARASHLPLHDKKQSGLPLQTPLQLNSYHSRRTDYCHRLLKLTKPASLAVRYEHRQVLS</sequence>
<keyword evidence="4" id="KW-0963">Cytoplasm</keyword>
<dbReference type="Proteomes" id="UP000314983">
    <property type="component" value="Chromosome 8"/>
</dbReference>
<reference evidence="7" key="3">
    <citation type="submission" date="2020-05" db="EMBL/GenBank/DDBJ databases">
        <title>Electrophorus electricus (electric eel) genome, fEleEle1, primary haplotype.</title>
        <authorList>
            <person name="Myers G."/>
            <person name="Meyer A."/>
            <person name="Fedrigo O."/>
            <person name="Formenti G."/>
            <person name="Rhie A."/>
            <person name="Tracey A."/>
            <person name="Sims Y."/>
            <person name="Jarvis E.D."/>
        </authorList>
    </citation>
    <scope>NUCLEOTIDE SEQUENCE [LARGE SCALE GENOMIC DNA]</scope>
</reference>
<dbReference type="Pfam" id="PF05301">
    <property type="entry name" value="Acetyltransf_16"/>
    <property type="match status" value="1"/>
</dbReference>
<comment type="subcellular location">
    <subcellularLocation>
        <location evidence="4">Cytoplasm</location>
    </subcellularLocation>
    <subcellularLocation>
        <location evidence="4">Membrane</location>
        <location evidence="4">Clathrin-coated pit</location>
    </subcellularLocation>
    <subcellularLocation>
        <location evidence="4">Cell junction</location>
        <location evidence="4">Focal adhesion</location>
    </subcellularLocation>
    <subcellularLocation>
        <location evidence="4">Cell projection</location>
        <location evidence="4">Axon</location>
    </subcellularLocation>
    <subcellularLocation>
        <location evidence="4">Cytoplasm</location>
        <location evidence="4">Cytoskeleton</location>
    </subcellularLocation>
    <subcellularLocation>
        <location evidence="4">Cytoplasm</location>
        <location evidence="4">Cytoskeleton</location>
        <location evidence="4">Spindle</location>
    </subcellularLocation>
</comment>
<feature type="compositionally biased region" description="Low complexity" evidence="5">
    <location>
        <begin position="245"/>
        <end position="255"/>
    </location>
</feature>
<reference evidence="7" key="5">
    <citation type="submission" date="2025-09" db="UniProtKB">
        <authorList>
            <consortium name="Ensembl"/>
        </authorList>
    </citation>
    <scope>IDENTIFICATION</scope>
</reference>
<keyword evidence="4" id="KW-0966">Cell projection</keyword>
<dbReference type="GO" id="GO:0005874">
    <property type="term" value="C:microtubule"/>
    <property type="evidence" value="ECO:0007669"/>
    <property type="project" value="InterPro"/>
</dbReference>
<evidence type="ECO:0000256" key="3">
    <source>
        <dbReference type="ARBA" id="ARBA00023315"/>
    </source>
</evidence>
<dbReference type="AlphaFoldDB" id="A0A4W4GLA7"/>
<feature type="compositionally biased region" description="Pro residues" evidence="5">
    <location>
        <begin position="256"/>
        <end position="266"/>
    </location>
</feature>
<evidence type="ECO:0000256" key="2">
    <source>
        <dbReference type="ARBA" id="ARBA00023176"/>
    </source>
</evidence>
<dbReference type="PROSITE" id="PS51730">
    <property type="entry name" value="GNAT_ATAT"/>
    <property type="match status" value="1"/>
</dbReference>
<dbReference type="PANTHER" id="PTHR12327">
    <property type="entry name" value="ALPHA-TUBULIN N-ACETYLTRANSFERASE 1"/>
    <property type="match status" value="1"/>
</dbReference>
<comment type="function">
    <text evidence="4">Specifically acetylates 'Lys-40' in alpha-tubulin on the lumenal side of microtubules. Promotes microtubule destabilization and accelerates microtubule dynamics; this activity may be independent of acetylation activity. Acetylates alpha-tubulin with a slow enzymatic rate, due to a catalytic site that is not optimized for acetyl transfer. Enters the microtubule through each end and diffuses quickly throughout the lumen of microtubules. Acetylates only long/old microtubules because of its slow acetylation rate since it does not have time to act on dynamically unstable microtubules before the enzyme is released. May be involved in neuron development.</text>
</comment>
<dbReference type="InterPro" id="IPR038746">
    <property type="entry name" value="Atat"/>
</dbReference>
<keyword evidence="3 4" id="KW-0012">Acyltransferase</keyword>
<evidence type="ECO:0000256" key="4">
    <source>
        <dbReference type="HAMAP-Rule" id="MF_03130"/>
    </source>
</evidence>
<dbReference type="HAMAP" id="MF_03130">
    <property type="entry name" value="mec17"/>
    <property type="match status" value="1"/>
</dbReference>
<dbReference type="GO" id="GO:0019799">
    <property type="term" value="F:tubulin N-acetyltransferase activity"/>
    <property type="evidence" value="ECO:0007669"/>
    <property type="project" value="UniProtKB-UniRule"/>
</dbReference>
<gene>
    <name evidence="4 7" type="primary">ATAT1</name>
    <name evidence="4" type="synonym">MEC17</name>
</gene>
<keyword evidence="4" id="KW-0965">Cell junction</keyword>
<dbReference type="GO" id="GO:0005819">
    <property type="term" value="C:spindle"/>
    <property type="evidence" value="ECO:0007669"/>
    <property type="project" value="UniProtKB-SubCell"/>
</dbReference>
<dbReference type="EC" id="2.3.1.108" evidence="4"/>
<dbReference type="GO" id="GO:0070507">
    <property type="term" value="P:regulation of microtubule cytoskeleton organization"/>
    <property type="evidence" value="ECO:0007669"/>
    <property type="project" value="UniProtKB-UniRule"/>
</dbReference>